<evidence type="ECO:0000313" key="1">
    <source>
        <dbReference type="EMBL" id="RNL40949.1"/>
    </source>
</evidence>
<dbReference type="RefSeq" id="WP_123192702.1">
    <property type="nucleotide sequence ID" value="NZ_QICD01000023.1"/>
</dbReference>
<dbReference type="Proteomes" id="UP000278632">
    <property type="component" value="Unassembled WGS sequence"/>
</dbReference>
<gene>
    <name evidence="1" type="ORF">DMP08_09745</name>
</gene>
<proteinExistence type="predicted"/>
<organism evidence="1 2">
    <name type="scientific">Paraeggerthella hongkongensis</name>
    <dbReference type="NCBI Taxonomy" id="230658"/>
    <lineage>
        <taxon>Bacteria</taxon>
        <taxon>Bacillati</taxon>
        <taxon>Actinomycetota</taxon>
        <taxon>Coriobacteriia</taxon>
        <taxon>Eggerthellales</taxon>
        <taxon>Eggerthellaceae</taxon>
        <taxon>Paraeggerthella</taxon>
    </lineage>
</organism>
<reference evidence="2" key="1">
    <citation type="submission" date="2018-05" db="EMBL/GenBank/DDBJ databases">
        <title>Genome Sequencing of selected type strains of the family Eggerthellaceae.</title>
        <authorList>
            <person name="Danylec N."/>
            <person name="Stoll D.A."/>
            <person name="Doetsch A."/>
            <person name="Huch M."/>
        </authorList>
    </citation>
    <scope>NUCLEOTIDE SEQUENCE [LARGE SCALE GENOMIC DNA]</scope>
    <source>
        <strain evidence="2">DSM 16106</strain>
    </source>
</reference>
<name>A0A3N0B2H4_9ACTN</name>
<dbReference type="OrthoDB" id="3174172at2"/>
<sequence>MAGDSQRCAACEAQVDEAFSRLQELVDALPAMEEKGRSLVRAKQAESVVRQAESFQTCKSLLEQADDRLAEARSALVQAEAVEEGVDEARRAVLHAASLRGFRVGPLQNAEAALRECLDSSSFANLDEARFACMEETALAELEKEISAYRESYAEALRLCESLV</sequence>
<evidence type="ECO:0000313" key="2">
    <source>
        <dbReference type="Proteomes" id="UP000278632"/>
    </source>
</evidence>
<accession>A0A3N0B2H4</accession>
<protein>
    <submittedName>
        <fullName evidence="1">Uncharacterized protein</fullName>
    </submittedName>
</protein>
<dbReference type="EMBL" id="QICD01000023">
    <property type="protein sequence ID" value="RNL40949.1"/>
    <property type="molecule type" value="Genomic_DNA"/>
</dbReference>
<keyword evidence="2" id="KW-1185">Reference proteome</keyword>
<comment type="caution">
    <text evidence="1">The sequence shown here is derived from an EMBL/GenBank/DDBJ whole genome shotgun (WGS) entry which is preliminary data.</text>
</comment>
<dbReference type="AlphaFoldDB" id="A0A3N0B2H4"/>